<accession>A0A7Y4IF88</accession>
<gene>
    <name evidence="1" type="ORF">HNV28_07405</name>
</gene>
<evidence type="ECO:0000313" key="1">
    <source>
        <dbReference type="EMBL" id="NOJ78166.1"/>
    </source>
</evidence>
<protein>
    <submittedName>
        <fullName evidence="1">Uncharacterized protein</fullName>
    </submittedName>
</protein>
<dbReference type="EMBL" id="JABFNT010000017">
    <property type="protein sequence ID" value="NOJ78166.1"/>
    <property type="molecule type" value="Genomic_DNA"/>
</dbReference>
<comment type="caution">
    <text evidence="1">The sequence shown here is derived from an EMBL/GenBank/DDBJ whole genome shotgun (WGS) entry which is preliminary data.</text>
</comment>
<evidence type="ECO:0000313" key="2">
    <source>
        <dbReference type="Proteomes" id="UP000533080"/>
    </source>
</evidence>
<dbReference type="Proteomes" id="UP000533080">
    <property type="component" value="Unassembled WGS sequence"/>
</dbReference>
<dbReference type="RefSeq" id="WP_171440596.1">
    <property type="nucleotide sequence ID" value="NZ_JABFNS010000013.1"/>
</dbReference>
<dbReference type="AlphaFoldDB" id="A0A7Y4IF88"/>
<reference evidence="1 2" key="1">
    <citation type="submission" date="2020-05" db="EMBL/GenBank/DDBJ databases">
        <authorList>
            <person name="Whitworth D."/>
        </authorList>
    </citation>
    <scope>NUCLEOTIDE SEQUENCE [LARGE SCALE GENOMIC DNA]</scope>
    <source>
        <strain evidence="1 2">AM005</strain>
    </source>
</reference>
<name>A0A7Y4IF88_MYXXA</name>
<sequence>MPDAKHLSGMNFSVRWQKAGVTFRRLCIKPGHEGQRPKQEVRVGHPSFHHLPCIQQQEPTACHL</sequence>
<organism evidence="1 2">
    <name type="scientific">Myxococcus xanthus</name>
    <dbReference type="NCBI Taxonomy" id="34"/>
    <lineage>
        <taxon>Bacteria</taxon>
        <taxon>Pseudomonadati</taxon>
        <taxon>Myxococcota</taxon>
        <taxon>Myxococcia</taxon>
        <taxon>Myxococcales</taxon>
        <taxon>Cystobacterineae</taxon>
        <taxon>Myxococcaceae</taxon>
        <taxon>Myxococcus</taxon>
    </lineage>
</organism>
<proteinExistence type="predicted"/>